<reference evidence="1 2" key="2">
    <citation type="journal article" date="2022" name="Mol. Ecol. Resour.">
        <title>The genomes of chicory, endive, great burdock and yacon provide insights into Asteraceae paleo-polyploidization history and plant inulin production.</title>
        <authorList>
            <person name="Fan W."/>
            <person name="Wang S."/>
            <person name="Wang H."/>
            <person name="Wang A."/>
            <person name="Jiang F."/>
            <person name="Liu H."/>
            <person name="Zhao H."/>
            <person name="Xu D."/>
            <person name="Zhang Y."/>
        </authorList>
    </citation>
    <scope>NUCLEOTIDE SEQUENCE [LARGE SCALE GENOMIC DNA]</scope>
    <source>
        <strain evidence="2">cv. Yunnan</strain>
        <tissue evidence="1">Leaves</tissue>
    </source>
</reference>
<organism evidence="1 2">
    <name type="scientific">Smallanthus sonchifolius</name>
    <dbReference type="NCBI Taxonomy" id="185202"/>
    <lineage>
        <taxon>Eukaryota</taxon>
        <taxon>Viridiplantae</taxon>
        <taxon>Streptophyta</taxon>
        <taxon>Embryophyta</taxon>
        <taxon>Tracheophyta</taxon>
        <taxon>Spermatophyta</taxon>
        <taxon>Magnoliopsida</taxon>
        <taxon>eudicotyledons</taxon>
        <taxon>Gunneridae</taxon>
        <taxon>Pentapetalae</taxon>
        <taxon>asterids</taxon>
        <taxon>campanulids</taxon>
        <taxon>Asterales</taxon>
        <taxon>Asteraceae</taxon>
        <taxon>Asteroideae</taxon>
        <taxon>Heliantheae alliance</taxon>
        <taxon>Millerieae</taxon>
        <taxon>Smallanthus</taxon>
    </lineage>
</organism>
<proteinExistence type="predicted"/>
<accession>A0ACB9J281</accession>
<keyword evidence="2" id="KW-1185">Reference proteome</keyword>
<dbReference type="Proteomes" id="UP001056120">
    <property type="component" value="Linkage Group LG06"/>
</dbReference>
<gene>
    <name evidence="1" type="ORF">L1987_18969</name>
</gene>
<comment type="caution">
    <text evidence="1">The sequence shown here is derived from an EMBL/GenBank/DDBJ whole genome shotgun (WGS) entry which is preliminary data.</text>
</comment>
<evidence type="ECO:0000313" key="2">
    <source>
        <dbReference type="Proteomes" id="UP001056120"/>
    </source>
</evidence>
<protein>
    <submittedName>
        <fullName evidence="1">Uncharacterized protein</fullName>
    </submittedName>
</protein>
<sequence>MNLPIQIRDAQLEAIKEVNLCHESLRGMDKYFEVKSDDISYFMHRIWVPNFGNLRDLVMDEAHKSRDSRFTSRFWQSLQKALGTRLDMSTAYHPQTDGQSERTIQTLEDMLRACVVDFGNGWDAHLPLVEFSYNNIYHTSIKATPFKALYGRKISSGRQSATESLSMERSDTLRQAWKNDWTFRDPEKDWSRCLQSQPTGNPQWRS</sequence>
<dbReference type="EMBL" id="CM042023">
    <property type="protein sequence ID" value="KAI3814221.1"/>
    <property type="molecule type" value="Genomic_DNA"/>
</dbReference>
<evidence type="ECO:0000313" key="1">
    <source>
        <dbReference type="EMBL" id="KAI3814221.1"/>
    </source>
</evidence>
<reference evidence="2" key="1">
    <citation type="journal article" date="2022" name="Mol. Ecol. Resour.">
        <title>The genomes of chicory, endive, great burdock and yacon provide insights into Asteraceae palaeo-polyploidization history and plant inulin production.</title>
        <authorList>
            <person name="Fan W."/>
            <person name="Wang S."/>
            <person name="Wang H."/>
            <person name="Wang A."/>
            <person name="Jiang F."/>
            <person name="Liu H."/>
            <person name="Zhao H."/>
            <person name="Xu D."/>
            <person name="Zhang Y."/>
        </authorList>
    </citation>
    <scope>NUCLEOTIDE SEQUENCE [LARGE SCALE GENOMIC DNA]</scope>
    <source>
        <strain evidence="2">cv. Yunnan</strain>
    </source>
</reference>
<name>A0ACB9J281_9ASTR</name>